<reference evidence="6" key="2">
    <citation type="submission" date="2015-01" db="EMBL/GenBank/DDBJ databases">
        <title>Evolutionary Origins and Diversification of the Mycorrhizal Mutualists.</title>
        <authorList>
            <consortium name="DOE Joint Genome Institute"/>
            <consortium name="Mycorrhizal Genomics Consortium"/>
            <person name="Kohler A."/>
            <person name="Kuo A."/>
            <person name="Nagy L.G."/>
            <person name="Floudas D."/>
            <person name="Copeland A."/>
            <person name="Barry K.W."/>
            <person name="Cichocki N."/>
            <person name="Veneault-Fourrey C."/>
            <person name="LaButti K."/>
            <person name="Lindquist E.A."/>
            <person name="Lipzen A."/>
            <person name="Lundell T."/>
            <person name="Morin E."/>
            <person name="Murat C."/>
            <person name="Riley R."/>
            <person name="Ohm R."/>
            <person name="Sun H."/>
            <person name="Tunlid A."/>
            <person name="Henrissat B."/>
            <person name="Grigoriev I.V."/>
            <person name="Hibbett D.S."/>
            <person name="Martin F."/>
        </authorList>
    </citation>
    <scope>NUCLEOTIDE SEQUENCE [LARGE SCALE GENOMIC DNA]</scope>
    <source>
        <strain evidence="6">MAFF 305830</strain>
    </source>
</reference>
<dbReference type="AlphaFoldDB" id="A0A0C2XWG5"/>
<feature type="domain" description="Enoyl-CoA hydratase/isomerase" evidence="4">
    <location>
        <begin position="62"/>
        <end position="130"/>
    </location>
</feature>
<evidence type="ECO:0000259" key="4">
    <source>
        <dbReference type="Pfam" id="PF16113"/>
    </source>
</evidence>
<dbReference type="GO" id="GO:0005739">
    <property type="term" value="C:mitochondrion"/>
    <property type="evidence" value="ECO:0007669"/>
    <property type="project" value="TreeGrafter"/>
</dbReference>
<dbReference type="PANTHER" id="PTHR43176">
    <property type="entry name" value="3-HYDROXYISOBUTYRYL-COA HYDROLASE-RELATED"/>
    <property type="match status" value="1"/>
</dbReference>
<dbReference type="EC" id="3.1.2.4" evidence="2"/>
<reference evidence="5 6" key="1">
    <citation type="submission" date="2014-04" db="EMBL/GenBank/DDBJ databases">
        <authorList>
            <consortium name="DOE Joint Genome Institute"/>
            <person name="Kuo A."/>
            <person name="Zuccaro A."/>
            <person name="Kohler A."/>
            <person name="Nagy L.G."/>
            <person name="Floudas D."/>
            <person name="Copeland A."/>
            <person name="Barry K.W."/>
            <person name="Cichocki N."/>
            <person name="Veneault-Fourrey C."/>
            <person name="LaButti K."/>
            <person name="Lindquist E.A."/>
            <person name="Lipzen A."/>
            <person name="Lundell T."/>
            <person name="Morin E."/>
            <person name="Murat C."/>
            <person name="Sun H."/>
            <person name="Tunlid A."/>
            <person name="Henrissat B."/>
            <person name="Grigoriev I.V."/>
            <person name="Hibbett D.S."/>
            <person name="Martin F."/>
            <person name="Nordberg H.P."/>
            <person name="Cantor M.N."/>
            <person name="Hua S.X."/>
        </authorList>
    </citation>
    <scope>NUCLEOTIDE SEQUENCE [LARGE SCALE GENOMIC DNA]</scope>
    <source>
        <strain evidence="5 6">MAFF 305830</strain>
    </source>
</reference>
<dbReference type="Gene3D" id="3.90.226.10">
    <property type="entry name" value="2-enoyl-CoA Hydratase, Chain A, domain 1"/>
    <property type="match status" value="1"/>
</dbReference>
<proteinExistence type="predicted"/>
<comment type="catalytic activity">
    <reaction evidence="1">
        <text>3-hydroxy-2-methylpropanoyl-CoA + H2O = 3-hydroxy-2-methylpropanoate + CoA + H(+)</text>
        <dbReference type="Rhea" id="RHEA:20888"/>
        <dbReference type="ChEBI" id="CHEBI:11805"/>
        <dbReference type="ChEBI" id="CHEBI:15377"/>
        <dbReference type="ChEBI" id="CHEBI:15378"/>
        <dbReference type="ChEBI" id="CHEBI:57287"/>
        <dbReference type="ChEBI" id="CHEBI:57340"/>
        <dbReference type="EC" id="3.1.2.4"/>
    </reaction>
</comment>
<evidence type="ECO:0000313" key="6">
    <source>
        <dbReference type="Proteomes" id="UP000054097"/>
    </source>
</evidence>
<protein>
    <recommendedName>
        <fullName evidence="2">3-hydroxyisobutyryl-CoA hydrolase</fullName>
        <ecNumber evidence="2">3.1.2.4</ecNumber>
    </recommendedName>
</protein>
<dbReference type="PANTHER" id="PTHR43176:SF3">
    <property type="entry name" value="3-HYDROXYISOBUTYRYL-COA HYDROLASE, MITOCHONDRIAL"/>
    <property type="match status" value="1"/>
</dbReference>
<dbReference type="CDD" id="cd06558">
    <property type="entry name" value="crotonase-like"/>
    <property type="match status" value="1"/>
</dbReference>
<evidence type="ECO:0000313" key="5">
    <source>
        <dbReference type="EMBL" id="KIM33217.1"/>
    </source>
</evidence>
<dbReference type="STRING" id="933852.A0A0C2XWG5"/>
<keyword evidence="6" id="KW-1185">Reference proteome</keyword>
<evidence type="ECO:0000256" key="2">
    <source>
        <dbReference type="ARBA" id="ARBA00011915"/>
    </source>
</evidence>
<dbReference type="Pfam" id="PF16113">
    <property type="entry name" value="ECH_2"/>
    <property type="match status" value="1"/>
</dbReference>
<gene>
    <name evidence="5" type="ORF">M408DRAFT_150871</name>
</gene>
<dbReference type="EMBL" id="KN824278">
    <property type="protein sequence ID" value="KIM33217.1"/>
    <property type="molecule type" value="Genomic_DNA"/>
</dbReference>
<evidence type="ECO:0000256" key="1">
    <source>
        <dbReference type="ARBA" id="ARBA00001709"/>
    </source>
</evidence>
<dbReference type="InterPro" id="IPR032259">
    <property type="entry name" value="HIBYL-CoA-H"/>
</dbReference>
<evidence type="ECO:0000256" key="3">
    <source>
        <dbReference type="ARBA" id="ARBA00022801"/>
    </source>
</evidence>
<dbReference type="SUPFAM" id="SSF52096">
    <property type="entry name" value="ClpP/crotonase"/>
    <property type="match status" value="1"/>
</dbReference>
<dbReference type="Proteomes" id="UP000054097">
    <property type="component" value="Unassembled WGS sequence"/>
</dbReference>
<name>A0A0C2XWG5_SERVB</name>
<dbReference type="InterPro" id="IPR029045">
    <property type="entry name" value="ClpP/crotonase-like_dom_sf"/>
</dbReference>
<dbReference type="OrthoDB" id="3239617at2759"/>
<sequence>MLNYRLSQLQKPYVAVMDGITSMLLLFLDILSDRSIPYPIYRLSSIDPRAPKLNCHFVSFSLVGGGVGLSMHAPFRIATERTLFAMPETDIGYFTDVGATHFLSHLDGHLGTYLALSSDRVAGRQVLYAVFVSASGALFG</sequence>
<keyword evidence="3" id="KW-0378">Hydrolase</keyword>
<dbReference type="GO" id="GO:0003860">
    <property type="term" value="F:3-hydroxyisobutyryl-CoA hydrolase activity"/>
    <property type="evidence" value="ECO:0007669"/>
    <property type="project" value="UniProtKB-EC"/>
</dbReference>
<dbReference type="InterPro" id="IPR045004">
    <property type="entry name" value="ECH_dom"/>
</dbReference>
<organism evidence="5 6">
    <name type="scientific">Serendipita vermifera MAFF 305830</name>
    <dbReference type="NCBI Taxonomy" id="933852"/>
    <lineage>
        <taxon>Eukaryota</taxon>
        <taxon>Fungi</taxon>
        <taxon>Dikarya</taxon>
        <taxon>Basidiomycota</taxon>
        <taxon>Agaricomycotina</taxon>
        <taxon>Agaricomycetes</taxon>
        <taxon>Sebacinales</taxon>
        <taxon>Serendipitaceae</taxon>
        <taxon>Serendipita</taxon>
    </lineage>
</organism>
<dbReference type="GO" id="GO:0006574">
    <property type="term" value="P:L-valine catabolic process"/>
    <property type="evidence" value="ECO:0007669"/>
    <property type="project" value="TreeGrafter"/>
</dbReference>
<dbReference type="HOGENOM" id="CLU_1836372_0_0_1"/>
<accession>A0A0C2XWG5</accession>